<name>A0A6A6BGS1_9PEZI</name>
<dbReference type="GeneID" id="54301566"/>
<dbReference type="EMBL" id="ML995482">
    <property type="protein sequence ID" value="KAF2143350.1"/>
    <property type="molecule type" value="Genomic_DNA"/>
</dbReference>
<sequence>MLSSTKNLTRLRPRGKGSCCSPLRWANQAAAYKWMAYNKPLPKGQKQKPAIGDYAFNVSAYGYDHGIKDRKPYQVIRVSGVSSAPLTSIQNTVAATEYVSKEEVDLSAGSEGALAVVVGMVPRGFNQYTTEEINKRIDQYGPNELDKKHAPKGSTIADLTTFPLIETDPQALRVVVPLRNCPFTMAYALVNPVNGLCQGYKISKRDIFFFKEFRDDMLNSIKKRKILWVHCVRDYIKEKLKEDGNDTETALRHLIDPHKPFNGEDADAVMKECLGLWPALRVLDIKNDEVMALATAIREEDATIPFKLLRPLLVQWVYCLRAATDTSVVSVVAVKLHVSLQFGEDLSRAPLTEHALELDAEHVEEDPMENDTEIRAIDASMRLDMGAGRAPVELAA</sequence>
<dbReference type="RefSeq" id="XP_033399062.1">
    <property type="nucleotide sequence ID" value="XM_033544070.1"/>
</dbReference>
<dbReference type="Proteomes" id="UP000799438">
    <property type="component" value="Unassembled WGS sequence"/>
</dbReference>
<dbReference type="OrthoDB" id="3799453at2759"/>
<accession>A0A6A6BGS1</accession>
<organism evidence="1 2">
    <name type="scientific">Aplosporella prunicola CBS 121167</name>
    <dbReference type="NCBI Taxonomy" id="1176127"/>
    <lineage>
        <taxon>Eukaryota</taxon>
        <taxon>Fungi</taxon>
        <taxon>Dikarya</taxon>
        <taxon>Ascomycota</taxon>
        <taxon>Pezizomycotina</taxon>
        <taxon>Dothideomycetes</taxon>
        <taxon>Dothideomycetes incertae sedis</taxon>
        <taxon>Botryosphaeriales</taxon>
        <taxon>Aplosporellaceae</taxon>
        <taxon>Aplosporella</taxon>
    </lineage>
</organism>
<gene>
    <name evidence="1" type="ORF">K452DRAFT_317509</name>
</gene>
<keyword evidence="2" id="KW-1185">Reference proteome</keyword>
<protein>
    <submittedName>
        <fullName evidence="1">Uncharacterized protein</fullName>
    </submittedName>
</protein>
<dbReference type="AlphaFoldDB" id="A0A6A6BGS1"/>
<proteinExistence type="predicted"/>
<evidence type="ECO:0000313" key="2">
    <source>
        <dbReference type="Proteomes" id="UP000799438"/>
    </source>
</evidence>
<evidence type="ECO:0000313" key="1">
    <source>
        <dbReference type="EMBL" id="KAF2143350.1"/>
    </source>
</evidence>
<reference evidence="1" key="1">
    <citation type="journal article" date="2020" name="Stud. Mycol.">
        <title>101 Dothideomycetes genomes: a test case for predicting lifestyles and emergence of pathogens.</title>
        <authorList>
            <person name="Haridas S."/>
            <person name="Albert R."/>
            <person name="Binder M."/>
            <person name="Bloem J."/>
            <person name="Labutti K."/>
            <person name="Salamov A."/>
            <person name="Andreopoulos B."/>
            <person name="Baker S."/>
            <person name="Barry K."/>
            <person name="Bills G."/>
            <person name="Bluhm B."/>
            <person name="Cannon C."/>
            <person name="Castanera R."/>
            <person name="Culley D."/>
            <person name="Daum C."/>
            <person name="Ezra D."/>
            <person name="Gonzalez J."/>
            <person name="Henrissat B."/>
            <person name="Kuo A."/>
            <person name="Liang C."/>
            <person name="Lipzen A."/>
            <person name="Lutzoni F."/>
            <person name="Magnuson J."/>
            <person name="Mondo S."/>
            <person name="Nolan M."/>
            <person name="Ohm R."/>
            <person name="Pangilinan J."/>
            <person name="Park H.-J."/>
            <person name="Ramirez L."/>
            <person name="Alfaro M."/>
            <person name="Sun H."/>
            <person name="Tritt A."/>
            <person name="Yoshinaga Y."/>
            <person name="Zwiers L.-H."/>
            <person name="Turgeon B."/>
            <person name="Goodwin S."/>
            <person name="Spatafora J."/>
            <person name="Crous P."/>
            <person name="Grigoriev I."/>
        </authorList>
    </citation>
    <scope>NUCLEOTIDE SEQUENCE</scope>
    <source>
        <strain evidence="1">CBS 121167</strain>
    </source>
</reference>